<protein>
    <submittedName>
        <fullName evidence="1">Replication initiation protein</fullName>
    </submittedName>
</protein>
<dbReference type="RefSeq" id="WP_284824700.1">
    <property type="nucleotide sequence ID" value="NZ_CP126969.1"/>
</dbReference>
<organism evidence="1 2">
    <name type="scientific">Corynebacterium breve</name>
    <dbReference type="NCBI Taxonomy" id="3049799"/>
    <lineage>
        <taxon>Bacteria</taxon>
        <taxon>Bacillati</taxon>
        <taxon>Actinomycetota</taxon>
        <taxon>Actinomycetes</taxon>
        <taxon>Mycobacteriales</taxon>
        <taxon>Corynebacteriaceae</taxon>
        <taxon>Corynebacterium</taxon>
    </lineage>
</organism>
<keyword evidence="2" id="KW-1185">Reference proteome</keyword>
<dbReference type="InterPro" id="IPR004322">
    <property type="entry name" value="Plasmid_replicase_bac"/>
</dbReference>
<reference evidence="1 2" key="1">
    <citation type="submission" date="2023-05" db="EMBL/GenBank/DDBJ databases">
        <title>Corynebacterium suedekumii sp. nov. and Corynebacterium breve sp. nov. isolated from raw cow's milk.</title>
        <authorList>
            <person name="Baer M.K."/>
            <person name="Mehl L."/>
            <person name="Hellmuth R."/>
            <person name="Marke G."/>
            <person name="Lipski A."/>
        </authorList>
    </citation>
    <scope>NUCLEOTIDE SEQUENCE [LARGE SCALE GENOMIC DNA]</scope>
    <source>
        <strain evidence="1 2">R4</strain>
    </source>
</reference>
<dbReference type="EMBL" id="CP126969">
    <property type="protein sequence ID" value="WIM67540.1"/>
    <property type="molecule type" value="Genomic_DNA"/>
</dbReference>
<gene>
    <name evidence="1" type="ORF">QP027_10645</name>
</gene>
<sequence length="147" mass="16894">MIWLIDPVYADESGHSPHMKLLAATTRALGELLDHDPHFAHRFRRSPFYDGDNPHAYRWYCQHHRDIRLGDVIDQVRELAGQPGYRPTPRQQFTSGREFINAVKTYREEAQALKAFAGGVEAEISGKLEVYDSELIQGVRIYWIGQG</sequence>
<evidence type="ECO:0000313" key="1">
    <source>
        <dbReference type="EMBL" id="WIM67540.1"/>
    </source>
</evidence>
<proteinExistence type="predicted"/>
<evidence type="ECO:0000313" key="2">
    <source>
        <dbReference type="Proteomes" id="UP001225598"/>
    </source>
</evidence>
<dbReference type="Proteomes" id="UP001225598">
    <property type="component" value="Chromosome"/>
</dbReference>
<dbReference type="Pfam" id="PF03090">
    <property type="entry name" value="Replicase"/>
    <property type="match status" value="1"/>
</dbReference>
<name>A0ABY8VFJ8_9CORY</name>
<accession>A0ABY8VFJ8</accession>